<feature type="domain" description="Protein kinase" evidence="9">
    <location>
        <begin position="1"/>
        <end position="110"/>
    </location>
</feature>
<evidence type="ECO:0000256" key="7">
    <source>
        <dbReference type="ARBA" id="ARBA00047899"/>
    </source>
</evidence>
<accession>A0AAP0HY49</accession>
<dbReference type="GO" id="GO:0005524">
    <property type="term" value="F:ATP binding"/>
    <property type="evidence" value="ECO:0007669"/>
    <property type="project" value="UniProtKB-KW"/>
</dbReference>
<comment type="catalytic activity">
    <reaction evidence="8">
        <text>L-seryl-[protein] + ATP = O-phospho-L-seryl-[protein] + ADP + H(+)</text>
        <dbReference type="Rhea" id="RHEA:17989"/>
        <dbReference type="Rhea" id="RHEA-COMP:9863"/>
        <dbReference type="Rhea" id="RHEA-COMP:11604"/>
        <dbReference type="ChEBI" id="CHEBI:15378"/>
        <dbReference type="ChEBI" id="CHEBI:29999"/>
        <dbReference type="ChEBI" id="CHEBI:30616"/>
        <dbReference type="ChEBI" id="CHEBI:83421"/>
        <dbReference type="ChEBI" id="CHEBI:456216"/>
        <dbReference type="EC" id="2.7.11.1"/>
    </reaction>
</comment>
<evidence type="ECO:0000256" key="5">
    <source>
        <dbReference type="ARBA" id="ARBA00022777"/>
    </source>
</evidence>
<organism evidence="10 11">
    <name type="scientific">Stephania cephalantha</name>
    <dbReference type="NCBI Taxonomy" id="152367"/>
    <lineage>
        <taxon>Eukaryota</taxon>
        <taxon>Viridiplantae</taxon>
        <taxon>Streptophyta</taxon>
        <taxon>Embryophyta</taxon>
        <taxon>Tracheophyta</taxon>
        <taxon>Spermatophyta</taxon>
        <taxon>Magnoliopsida</taxon>
        <taxon>Ranunculales</taxon>
        <taxon>Menispermaceae</taxon>
        <taxon>Menispermoideae</taxon>
        <taxon>Cissampelideae</taxon>
        <taxon>Stephania</taxon>
    </lineage>
</organism>
<keyword evidence="5" id="KW-0418">Kinase</keyword>
<dbReference type="PANTHER" id="PTHR22967:SF57">
    <property type="entry name" value="AUXILIN, ISOFORM A-RELATED"/>
    <property type="match status" value="1"/>
</dbReference>
<evidence type="ECO:0000256" key="8">
    <source>
        <dbReference type="ARBA" id="ARBA00048679"/>
    </source>
</evidence>
<name>A0AAP0HY49_9MAGN</name>
<dbReference type="InterPro" id="IPR011009">
    <property type="entry name" value="Kinase-like_dom_sf"/>
</dbReference>
<protein>
    <recommendedName>
        <fullName evidence="1">non-specific serine/threonine protein kinase</fullName>
        <ecNumber evidence="1">2.7.11.1</ecNumber>
    </recommendedName>
</protein>
<keyword evidence="11" id="KW-1185">Reference proteome</keyword>
<keyword evidence="2" id="KW-0723">Serine/threonine-protein kinase</keyword>
<proteinExistence type="predicted"/>
<evidence type="ECO:0000313" key="10">
    <source>
        <dbReference type="EMBL" id="KAK9100861.1"/>
    </source>
</evidence>
<dbReference type="SUPFAM" id="SSF56112">
    <property type="entry name" value="Protein kinase-like (PK-like)"/>
    <property type="match status" value="1"/>
</dbReference>
<dbReference type="GO" id="GO:0004674">
    <property type="term" value="F:protein serine/threonine kinase activity"/>
    <property type="evidence" value="ECO:0007669"/>
    <property type="project" value="UniProtKB-KW"/>
</dbReference>
<gene>
    <name evidence="10" type="ORF">Scep_024291</name>
</gene>
<dbReference type="EC" id="2.7.11.1" evidence="1"/>
<keyword evidence="4" id="KW-0547">Nucleotide-binding</keyword>
<dbReference type="InterPro" id="IPR000719">
    <property type="entry name" value="Prot_kinase_dom"/>
</dbReference>
<dbReference type="GO" id="GO:0005737">
    <property type="term" value="C:cytoplasm"/>
    <property type="evidence" value="ECO:0007669"/>
    <property type="project" value="TreeGrafter"/>
</dbReference>
<dbReference type="EMBL" id="JBBNAG010000010">
    <property type="protein sequence ID" value="KAK9100861.1"/>
    <property type="molecule type" value="Genomic_DNA"/>
</dbReference>
<comment type="catalytic activity">
    <reaction evidence="7">
        <text>L-threonyl-[protein] + ATP = O-phospho-L-threonyl-[protein] + ADP + H(+)</text>
        <dbReference type="Rhea" id="RHEA:46608"/>
        <dbReference type="Rhea" id="RHEA-COMP:11060"/>
        <dbReference type="Rhea" id="RHEA-COMP:11605"/>
        <dbReference type="ChEBI" id="CHEBI:15378"/>
        <dbReference type="ChEBI" id="CHEBI:30013"/>
        <dbReference type="ChEBI" id="CHEBI:30616"/>
        <dbReference type="ChEBI" id="CHEBI:61977"/>
        <dbReference type="ChEBI" id="CHEBI:456216"/>
        <dbReference type="EC" id="2.7.11.1"/>
    </reaction>
</comment>
<keyword evidence="3" id="KW-0808">Transferase</keyword>
<evidence type="ECO:0000256" key="6">
    <source>
        <dbReference type="ARBA" id="ARBA00022840"/>
    </source>
</evidence>
<evidence type="ECO:0000259" key="9">
    <source>
        <dbReference type="PROSITE" id="PS50011"/>
    </source>
</evidence>
<reference evidence="10 11" key="1">
    <citation type="submission" date="2024-01" db="EMBL/GenBank/DDBJ databases">
        <title>Genome assemblies of Stephania.</title>
        <authorList>
            <person name="Yang L."/>
        </authorList>
    </citation>
    <scope>NUCLEOTIDE SEQUENCE [LARGE SCALE GENOMIC DNA]</scope>
    <source>
        <strain evidence="10">JXDWG</strain>
        <tissue evidence="10">Leaf</tissue>
    </source>
</reference>
<dbReference type="PROSITE" id="PS50011">
    <property type="entry name" value="PROTEIN_KINASE_DOM"/>
    <property type="match status" value="1"/>
</dbReference>
<dbReference type="Gene3D" id="1.10.510.10">
    <property type="entry name" value="Transferase(Phosphotransferase) domain 1"/>
    <property type="match status" value="1"/>
</dbReference>
<evidence type="ECO:0000256" key="3">
    <source>
        <dbReference type="ARBA" id="ARBA00022679"/>
    </source>
</evidence>
<evidence type="ECO:0000313" key="11">
    <source>
        <dbReference type="Proteomes" id="UP001419268"/>
    </source>
</evidence>
<dbReference type="Proteomes" id="UP001419268">
    <property type="component" value="Unassembled WGS sequence"/>
</dbReference>
<evidence type="ECO:0000256" key="4">
    <source>
        <dbReference type="ARBA" id="ARBA00022741"/>
    </source>
</evidence>
<keyword evidence="6" id="KW-0067">ATP-binding</keyword>
<evidence type="ECO:0000256" key="1">
    <source>
        <dbReference type="ARBA" id="ARBA00012513"/>
    </source>
</evidence>
<dbReference type="AlphaFoldDB" id="A0AAP0HY49"/>
<evidence type="ECO:0000256" key="2">
    <source>
        <dbReference type="ARBA" id="ARBA00022527"/>
    </source>
</evidence>
<comment type="caution">
    <text evidence="10">The sequence shown here is derived from an EMBL/GenBank/DDBJ whole genome shotgun (WGS) entry which is preliminary data.</text>
</comment>
<dbReference type="PANTHER" id="PTHR22967">
    <property type="entry name" value="SERINE/THREONINE PROTEIN KINASE"/>
    <property type="match status" value="1"/>
</dbReference>
<sequence length="110" mass="12579">MREIFVMKSLKGHPNVVSLLAHTILDMGRTKEVFLVMEFCEKSLVNVLERRGAGYFKEKRGPYDFRDVCNAFLPCIAGPHPLLIGNGVTCLDCRSRNLFMHISFFRLVLC</sequence>